<feature type="domain" description="DNA polymerase III beta sliding clamp C-terminal" evidence="13">
    <location>
        <begin position="252"/>
        <end position="370"/>
    </location>
</feature>
<evidence type="ECO:0000256" key="7">
    <source>
        <dbReference type="ARBA" id="ARBA00022705"/>
    </source>
</evidence>
<proteinExistence type="inferred from homology"/>
<comment type="function">
    <text evidence="10">Confers DNA tethering and processivity to DNA polymerases and other proteins. Acts as a clamp, forming a ring around DNA (a reaction catalyzed by the clamp-loading complex) which diffuses in an ATP-independent manner freely and bidirectionally along dsDNA. Initially characterized for its ability to contact the catalytic subunit of DNA polymerase III (Pol III), a complex, multichain enzyme responsible for most of the replicative synthesis in bacteria; Pol III exhibits 3'-5' exonuclease proofreading activity. The beta chain is required for initiation of replication as well as for processivity of DNA replication.</text>
</comment>
<keyword evidence="15" id="KW-1185">Reference proteome</keyword>
<dbReference type="InterPro" id="IPR001001">
    <property type="entry name" value="DNA_polIII_beta"/>
</dbReference>
<keyword evidence="4 10" id="KW-0963">Cytoplasm</keyword>
<reference evidence="14 15" key="1">
    <citation type="submission" date="2015-12" db="EMBL/GenBank/DDBJ databases">
        <authorList>
            <person name="Andreevskaya M."/>
        </authorList>
    </citation>
    <scope>NUCLEOTIDE SEQUENCE [LARGE SCALE GENOMIC DNA]</scope>
    <source>
        <strain evidence="14 15">C122c</strain>
    </source>
</reference>
<dbReference type="InterPro" id="IPR046938">
    <property type="entry name" value="DNA_clamp_sf"/>
</dbReference>
<dbReference type="SMART" id="SM00480">
    <property type="entry name" value="POL3Bc"/>
    <property type="match status" value="1"/>
</dbReference>
<dbReference type="RefSeq" id="WP_089997630.1">
    <property type="nucleotide sequence ID" value="NZ_CBCRVK010000014.1"/>
</dbReference>
<keyword evidence="5 10" id="KW-0808">Transferase</keyword>
<evidence type="ECO:0000256" key="2">
    <source>
        <dbReference type="ARBA" id="ARBA00010752"/>
    </source>
</evidence>
<dbReference type="Pfam" id="PF02767">
    <property type="entry name" value="DNA_pol3_beta_2"/>
    <property type="match status" value="1"/>
</dbReference>
<evidence type="ECO:0000313" key="14">
    <source>
        <dbReference type="EMBL" id="CUW12700.1"/>
    </source>
</evidence>
<dbReference type="InterPro" id="IPR022634">
    <property type="entry name" value="DNA_polIII_beta_N"/>
</dbReference>
<keyword evidence="6 10" id="KW-0548">Nucleotidyltransferase</keyword>
<dbReference type="Gene3D" id="3.10.150.10">
    <property type="entry name" value="DNA Polymerase III, subunit A, domain 2"/>
    <property type="match status" value="1"/>
</dbReference>
<evidence type="ECO:0000259" key="12">
    <source>
        <dbReference type="Pfam" id="PF02767"/>
    </source>
</evidence>
<dbReference type="PIRSF" id="PIRSF000804">
    <property type="entry name" value="DNA_pol_III_b"/>
    <property type="match status" value="1"/>
</dbReference>
<evidence type="ECO:0000256" key="5">
    <source>
        <dbReference type="ARBA" id="ARBA00022679"/>
    </source>
</evidence>
<dbReference type="InterPro" id="IPR022637">
    <property type="entry name" value="DNA_polIII_beta_cen"/>
</dbReference>
<evidence type="ECO:0000256" key="3">
    <source>
        <dbReference type="ARBA" id="ARBA00021035"/>
    </source>
</evidence>
<evidence type="ECO:0000256" key="6">
    <source>
        <dbReference type="ARBA" id="ARBA00022695"/>
    </source>
</evidence>
<sequence length="377" mass="41067">MQFSINRQAFIKALNDVSRAISSRTTIPILTNIKIVLTQEELILTGSNSDISIETRIDQSDTGAQLIIKQPGGITLLATFFSNIVKNLPADDMTLSVDGVRASITSGASDFTINGQDVHNYPQLPEMDDVQSLSVSAAQLVDIISQTKISASTQESRPILTGIHLALNGNDVKAVTTDSHRLSQRIVTLTGTDAHVKADVIMPAKSFNELQSLLEGQDRVEIKLAANQAVFDLGNTTFYSRLLEGNYPETDRLIPTESTTQLTIEASALLGAINRASLLSHESRNNVVQLTLKNGVVTLIGTSQEVGRVQEELVTKSVEGEDLEISFNPDYVRDALRVFTGKSVDIKFTSNLRPFTLTPAGETDDKQLQLITPVRTF</sequence>
<comment type="subunit">
    <text evidence="10">Forms a ring-shaped head-to-tail homodimer around DNA.</text>
</comment>
<dbReference type="EMBL" id="FBSY01000009">
    <property type="protein sequence ID" value="CUW12700.1"/>
    <property type="molecule type" value="Genomic_DNA"/>
</dbReference>
<evidence type="ECO:0000259" key="11">
    <source>
        <dbReference type="Pfam" id="PF00712"/>
    </source>
</evidence>
<dbReference type="GO" id="GO:0003887">
    <property type="term" value="F:DNA-directed DNA polymerase activity"/>
    <property type="evidence" value="ECO:0007669"/>
    <property type="project" value="UniProtKB-EC"/>
</dbReference>
<dbReference type="PANTHER" id="PTHR30478">
    <property type="entry name" value="DNA POLYMERASE III SUBUNIT BETA"/>
    <property type="match status" value="1"/>
</dbReference>
<dbReference type="Pfam" id="PF02768">
    <property type="entry name" value="DNA_pol3_beta_3"/>
    <property type="match status" value="1"/>
</dbReference>
<comment type="subcellular location">
    <subcellularLocation>
        <location evidence="1 10">Cytoplasm</location>
    </subcellularLocation>
</comment>
<dbReference type="PANTHER" id="PTHR30478:SF0">
    <property type="entry name" value="BETA SLIDING CLAMP"/>
    <property type="match status" value="1"/>
</dbReference>
<comment type="caution">
    <text evidence="14">The sequence shown here is derived from an EMBL/GenBank/DDBJ whole genome shotgun (WGS) entry which is preliminary data.</text>
</comment>
<accession>A0ABM9V4F4</accession>
<dbReference type="Pfam" id="PF00712">
    <property type="entry name" value="DNA_pol3_beta"/>
    <property type="match status" value="1"/>
</dbReference>
<evidence type="ECO:0000256" key="10">
    <source>
        <dbReference type="PIRNR" id="PIRNR000804"/>
    </source>
</evidence>
<organism evidence="14 15">
    <name type="scientific">Leuconostoc gasicomitatum</name>
    <dbReference type="NCBI Taxonomy" id="115778"/>
    <lineage>
        <taxon>Bacteria</taxon>
        <taxon>Bacillati</taxon>
        <taxon>Bacillota</taxon>
        <taxon>Bacilli</taxon>
        <taxon>Lactobacillales</taxon>
        <taxon>Lactobacillaceae</taxon>
        <taxon>Leuconostoc</taxon>
        <taxon>Leuconostoc gelidum group</taxon>
    </lineage>
</organism>
<evidence type="ECO:0000256" key="4">
    <source>
        <dbReference type="ARBA" id="ARBA00022490"/>
    </source>
</evidence>
<feature type="domain" description="DNA polymerase III beta sliding clamp central" evidence="12">
    <location>
        <begin position="136"/>
        <end position="249"/>
    </location>
</feature>
<evidence type="ECO:0000256" key="1">
    <source>
        <dbReference type="ARBA" id="ARBA00004496"/>
    </source>
</evidence>
<dbReference type="SUPFAM" id="SSF55979">
    <property type="entry name" value="DNA clamp"/>
    <property type="match status" value="3"/>
</dbReference>
<dbReference type="NCBIfam" id="TIGR00663">
    <property type="entry name" value="dnan"/>
    <property type="match status" value="1"/>
</dbReference>
<dbReference type="CDD" id="cd00140">
    <property type="entry name" value="beta_clamp"/>
    <property type="match status" value="1"/>
</dbReference>
<evidence type="ECO:0000259" key="13">
    <source>
        <dbReference type="Pfam" id="PF02768"/>
    </source>
</evidence>
<keyword evidence="9" id="KW-0238">DNA-binding</keyword>
<feature type="domain" description="DNA polymerase III beta sliding clamp N-terminal" evidence="11">
    <location>
        <begin position="1"/>
        <end position="125"/>
    </location>
</feature>
<evidence type="ECO:0000256" key="9">
    <source>
        <dbReference type="ARBA" id="ARBA00023125"/>
    </source>
</evidence>
<keyword evidence="8 10" id="KW-0239">DNA-directed DNA polymerase</keyword>
<dbReference type="Gene3D" id="3.70.10.10">
    <property type="match status" value="1"/>
</dbReference>
<evidence type="ECO:0000256" key="8">
    <source>
        <dbReference type="ARBA" id="ARBA00022932"/>
    </source>
</evidence>
<keyword evidence="7 10" id="KW-0235">DNA replication</keyword>
<dbReference type="InterPro" id="IPR022635">
    <property type="entry name" value="DNA_polIII_beta_C"/>
</dbReference>
<comment type="similarity">
    <text evidence="2 10">Belongs to the beta sliding clamp family.</text>
</comment>
<name>A0ABM9V4F4_9LACO</name>
<evidence type="ECO:0000313" key="15">
    <source>
        <dbReference type="Proteomes" id="UP000199271"/>
    </source>
</evidence>
<protein>
    <recommendedName>
        <fullName evidence="3 10">Beta sliding clamp</fullName>
    </recommendedName>
</protein>
<gene>
    <name evidence="14" type="ORF">C122C_0676</name>
</gene>
<dbReference type="Proteomes" id="UP000199271">
    <property type="component" value="Unassembled WGS sequence"/>
</dbReference>